<dbReference type="Gene3D" id="3.20.20.80">
    <property type="entry name" value="Glycosidases"/>
    <property type="match status" value="1"/>
</dbReference>
<dbReference type="eggNOG" id="COG3525">
    <property type="taxonomic scope" value="Bacteria"/>
</dbReference>
<keyword evidence="5 10" id="KW-0326">Glycosidase</keyword>
<keyword evidence="4 10" id="KW-0378">Hydrolase</keyword>
<dbReference type="HOGENOM" id="CLU_007082_5_0_10"/>
<reference evidence="10 11" key="1">
    <citation type="journal article" date="2015" name="Genome Announc.">
        <title>Complete Genome Sequence of the Novel Leech Symbiont Mucinivorans hirudinis M3T.</title>
        <authorList>
            <person name="Nelson M.C."/>
            <person name="Bomar L."/>
            <person name="Graf J."/>
        </authorList>
    </citation>
    <scope>NUCLEOTIDE SEQUENCE [LARGE SCALE GENOMIC DNA]</scope>
    <source>
        <strain evidence="11">M3</strain>
    </source>
</reference>
<protein>
    <recommendedName>
        <fullName evidence="3">beta-N-acetylhexosaminidase</fullName>
        <ecNumber evidence="3">3.2.1.52</ecNumber>
    </recommendedName>
</protein>
<evidence type="ECO:0000256" key="5">
    <source>
        <dbReference type="ARBA" id="ARBA00023295"/>
    </source>
</evidence>
<dbReference type="InterPro" id="IPR025705">
    <property type="entry name" value="Beta_hexosaminidase_sua/sub"/>
</dbReference>
<dbReference type="GO" id="GO:0030203">
    <property type="term" value="P:glycosaminoglycan metabolic process"/>
    <property type="evidence" value="ECO:0007669"/>
    <property type="project" value="TreeGrafter"/>
</dbReference>
<dbReference type="PROSITE" id="PS51257">
    <property type="entry name" value="PROKAR_LIPOPROTEIN"/>
    <property type="match status" value="1"/>
</dbReference>
<dbReference type="Pfam" id="PF13287">
    <property type="entry name" value="Fn3_assoc"/>
    <property type="match status" value="1"/>
</dbReference>
<dbReference type="PRINTS" id="PR00738">
    <property type="entry name" value="GLHYDRLASE20"/>
</dbReference>
<dbReference type="SUPFAM" id="SSF55545">
    <property type="entry name" value="beta-N-acetylhexosaminidase-like domain"/>
    <property type="match status" value="1"/>
</dbReference>
<dbReference type="InterPro" id="IPR017853">
    <property type="entry name" value="GH"/>
</dbReference>
<dbReference type="Pfam" id="PF02838">
    <property type="entry name" value="Glyco_hydro_20b"/>
    <property type="match status" value="1"/>
</dbReference>
<feature type="signal peptide" evidence="7">
    <location>
        <begin position="1"/>
        <end position="22"/>
    </location>
</feature>
<dbReference type="PATRIC" id="fig|1433126.3.peg.2792"/>
<dbReference type="GO" id="GO:0005975">
    <property type="term" value="P:carbohydrate metabolic process"/>
    <property type="evidence" value="ECO:0007669"/>
    <property type="project" value="InterPro"/>
</dbReference>
<keyword evidence="7" id="KW-0732">Signal</keyword>
<evidence type="ECO:0000256" key="6">
    <source>
        <dbReference type="PIRSR" id="PIRSR625705-1"/>
    </source>
</evidence>
<keyword evidence="11" id="KW-1185">Reference proteome</keyword>
<evidence type="ECO:0000256" key="1">
    <source>
        <dbReference type="ARBA" id="ARBA00001231"/>
    </source>
</evidence>
<dbReference type="Pfam" id="PF00728">
    <property type="entry name" value="Glyco_hydro_20"/>
    <property type="match status" value="1"/>
</dbReference>
<feature type="active site" description="Proton donor" evidence="6">
    <location>
        <position position="444"/>
    </location>
</feature>
<comment type="similarity">
    <text evidence="2">Belongs to the glycosyl hydrolase 20 family.</text>
</comment>
<feature type="domain" description="Glycoside hydrolase family 20 catalytic" evidence="8">
    <location>
        <begin position="259"/>
        <end position="613"/>
    </location>
</feature>
<dbReference type="InterPro" id="IPR015882">
    <property type="entry name" value="HEX_bac_N"/>
</dbReference>
<sequence length="879" mass="98113">MNKFLVLIIGVLLIACAEQPTAKIAIIPEPVKMEVGSGSYTINSSTKVAFTDAAMEGAAQTIAELLGEKLGTELEIASKGDVTINKWNDAPKGESYKLSITKSGITIDAADYAGAIYAMQTLLQLMPAEVYSPKINYNYVCYPDSVAFLAEAAPEVAKILGGRRPLKLSTTPKQNAIVLSQYWDKKVDSTFIFYTHKYKEIGIAAKDKNMVIQAAKTLKELYERIEKEGANIAFVQTFGEPDFEKITIPCLTIEDYPRFGWRGMHLDCSRHFFTINEVRKYVDYLAMHKLNRFHWHLVDDQGWRMESKRYPLLTEKAAWRVDRSGVDWDNRQPIDRAKGEQPTYGGFYTQQQIKDLVAYAAKLGVAVIPEIEIPGHTSEVFAAYPALSCLGTEQEVTPGGYYPADMATCFCAGNEDVFAFIEGILDEVIELFPDAPYIHIGGDEVDKRFWRSCPKCKARMQKEKLANVDELQSYFIHRVEKYVNEKGKPIIGWDEILEGGLAPNATVMSWRGIGGGIAAARAGHDVVMTPNSHLYFDYYQNTPEVEPKAIGGFVPLKRVYGFEPIPEGLSEEEGKHILGAQANLWVEFIPTFAQVEYMVLPRMSALAEVTWSPKEKRDWADFTRRVEQQQVRYEAMGANAHKGADYIDFSTSFDADNKLFLVEMTGEIYGSDIFYTTDGSQPTLNSTKYEKPVEVTQTSTIRAIVAKGGKQISKMASERTIGMHKGVGKKITYNHKASEAYPGSGETTLIDGLTSSDRQDDPRMQGFNSKDFDVVIDLGTVEKLSSVVGSFFQSVGSWIYLPQEMVVSVSDDGERWSEVGRVGHDYDPFKTQSIRHQFEVKGDFSGRFVKIVGVNPPTVKGLPGAGTVNWIFADEIFVN</sequence>
<dbReference type="PANTHER" id="PTHR22600:SF57">
    <property type="entry name" value="BETA-N-ACETYLHEXOSAMINIDASE"/>
    <property type="match status" value="1"/>
</dbReference>
<dbReference type="InterPro" id="IPR026876">
    <property type="entry name" value="Fn3_assoc_repeat"/>
</dbReference>
<dbReference type="InterPro" id="IPR029018">
    <property type="entry name" value="Hex-like_dom2"/>
</dbReference>
<dbReference type="GO" id="GO:0004563">
    <property type="term" value="F:beta-N-acetylhexosaminidase activity"/>
    <property type="evidence" value="ECO:0007669"/>
    <property type="project" value="UniProtKB-EC"/>
</dbReference>
<dbReference type="Proteomes" id="UP000027616">
    <property type="component" value="Chromosome I"/>
</dbReference>
<evidence type="ECO:0000256" key="4">
    <source>
        <dbReference type="ARBA" id="ARBA00022801"/>
    </source>
</evidence>
<evidence type="ECO:0000313" key="10">
    <source>
        <dbReference type="EMBL" id="CDN32888.1"/>
    </source>
</evidence>
<evidence type="ECO:0000256" key="2">
    <source>
        <dbReference type="ARBA" id="ARBA00006285"/>
    </source>
</evidence>
<comment type="catalytic activity">
    <reaction evidence="1">
        <text>Hydrolysis of terminal non-reducing N-acetyl-D-hexosamine residues in N-acetyl-beta-D-hexosaminides.</text>
        <dbReference type="EC" id="3.2.1.52"/>
    </reaction>
</comment>
<evidence type="ECO:0000259" key="8">
    <source>
        <dbReference type="Pfam" id="PF00728"/>
    </source>
</evidence>
<evidence type="ECO:0000313" key="11">
    <source>
        <dbReference type="Proteomes" id="UP000027616"/>
    </source>
</evidence>
<dbReference type="STRING" id="1433126.BN938_2822"/>
<evidence type="ECO:0000256" key="7">
    <source>
        <dbReference type="SAM" id="SignalP"/>
    </source>
</evidence>
<dbReference type="EMBL" id="HG934468">
    <property type="protein sequence ID" value="CDN32888.1"/>
    <property type="molecule type" value="Genomic_DNA"/>
</dbReference>
<dbReference type="GO" id="GO:0016020">
    <property type="term" value="C:membrane"/>
    <property type="evidence" value="ECO:0007669"/>
    <property type="project" value="TreeGrafter"/>
</dbReference>
<dbReference type="AlphaFoldDB" id="A0A060RE98"/>
<proteinExistence type="inferred from homology"/>
<accession>A0A060RE98</accession>
<dbReference type="SUPFAM" id="SSF51445">
    <property type="entry name" value="(Trans)glycosidases"/>
    <property type="match status" value="1"/>
</dbReference>
<dbReference type="InterPro" id="IPR015883">
    <property type="entry name" value="Glyco_hydro_20_cat"/>
</dbReference>
<dbReference type="InterPro" id="IPR008979">
    <property type="entry name" value="Galactose-bd-like_sf"/>
</dbReference>
<dbReference type="SUPFAM" id="SSF49785">
    <property type="entry name" value="Galactose-binding domain-like"/>
    <property type="match status" value="1"/>
</dbReference>
<dbReference type="Gene3D" id="2.60.120.260">
    <property type="entry name" value="Galactose-binding domain-like"/>
    <property type="match status" value="1"/>
</dbReference>
<dbReference type="PANTHER" id="PTHR22600">
    <property type="entry name" value="BETA-HEXOSAMINIDASE"/>
    <property type="match status" value="1"/>
</dbReference>
<feature type="chain" id="PRO_5001585894" description="beta-N-acetylhexosaminidase" evidence="7">
    <location>
        <begin position="23"/>
        <end position="879"/>
    </location>
</feature>
<dbReference type="KEGG" id="rbc:BN938_2822"/>
<evidence type="ECO:0000259" key="9">
    <source>
        <dbReference type="Pfam" id="PF02838"/>
    </source>
</evidence>
<organism evidence="10 11">
    <name type="scientific">Mucinivorans hirudinis</name>
    <dbReference type="NCBI Taxonomy" id="1433126"/>
    <lineage>
        <taxon>Bacteria</taxon>
        <taxon>Pseudomonadati</taxon>
        <taxon>Bacteroidota</taxon>
        <taxon>Bacteroidia</taxon>
        <taxon>Bacteroidales</taxon>
        <taxon>Rikenellaceae</taxon>
        <taxon>Mucinivorans</taxon>
    </lineage>
</organism>
<evidence type="ECO:0000256" key="3">
    <source>
        <dbReference type="ARBA" id="ARBA00012663"/>
    </source>
</evidence>
<name>A0A060RE98_9BACT</name>
<dbReference type="Gene3D" id="3.30.379.10">
    <property type="entry name" value="Chitobiase/beta-hexosaminidase domain 2-like"/>
    <property type="match status" value="1"/>
</dbReference>
<dbReference type="EC" id="3.2.1.52" evidence="3"/>
<dbReference type="CDD" id="cd06563">
    <property type="entry name" value="GH20_chitobiase-like"/>
    <property type="match status" value="1"/>
</dbReference>
<gene>
    <name evidence="10" type="ORF">BN938_2822</name>
</gene>
<feature type="domain" description="Beta-hexosaminidase bacterial type N-terminal" evidence="9">
    <location>
        <begin position="24"/>
        <end position="129"/>
    </location>
</feature>